<evidence type="ECO:0000256" key="3">
    <source>
        <dbReference type="ARBA" id="ARBA00022963"/>
    </source>
</evidence>
<dbReference type="PANTHER" id="PTHR31403:SF2">
    <property type="entry name" value="PHOSPHOLIPASE A1-IBETA2, CHLOROPLASTIC"/>
    <property type="match status" value="1"/>
</dbReference>
<dbReference type="GO" id="GO:0004620">
    <property type="term" value="F:phospholipase activity"/>
    <property type="evidence" value="ECO:0007669"/>
    <property type="project" value="UniProtKB-ARBA"/>
</dbReference>
<dbReference type="InterPro" id="IPR029058">
    <property type="entry name" value="AB_hydrolase_fold"/>
</dbReference>
<protein>
    <submittedName>
        <fullName evidence="7">Lipase (Class 3)</fullName>
    </submittedName>
</protein>
<dbReference type="STRING" id="1128970.SAMN04487935_2556"/>
<evidence type="ECO:0000313" key="8">
    <source>
        <dbReference type="Proteomes" id="UP000199580"/>
    </source>
</evidence>
<feature type="domain" description="Fungal lipase-type" evidence="6">
    <location>
        <begin position="80"/>
        <end position="235"/>
    </location>
</feature>
<dbReference type="Gene3D" id="3.40.50.1820">
    <property type="entry name" value="alpha/beta hydrolase"/>
    <property type="match status" value="1"/>
</dbReference>
<keyword evidence="8" id="KW-1185">Reference proteome</keyword>
<dbReference type="EMBL" id="FNEZ01000004">
    <property type="protein sequence ID" value="SDK13467.1"/>
    <property type="molecule type" value="Genomic_DNA"/>
</dbReference>
<keyword evidence="1" id="KW-0378">Hydrolase</keyword>
<keyword evidence="5" id="KW-0732">Signal</keyword>
<proteinExistence type="predicted"/>
<reference evidence="7 8" key="1">
    <citation type="submission" date="2016-10" db="EMBL/GenBank/DDBJ databases">
        <authorList>
            <person name="de Groot N.N."/>
        </authorList>
    </citation>
    <scope>NUCLEOTIDE SEQUENCE [LARGE SCALE GENOMIC DNA]</scope>
    <source>
        <strain evidence="7 8">CGMCC 1.10076</strain>
    </source>
</reference>
<dbReference type="AlphaFoldDB" id="A0A1G8ZEL4"/>
<organism evidence="7 8">
    <name type="scientific">Flavobacterium noncentrifugens</name>
    <dbReference type="NCBI Taxonomy" id="1128970"/>
    <lineage>
        <taxon>Bacteria</taxon>
        <taxon>Pseudomonadati</taxon>
        <taxon>Bacteroidota</taxon>
        <taxon>Flavobacteriia</taxon>
        <taxon>Flavobacteriales</taxon>
        <taxon>Flavobacteriaceae</taxon>
        <taxon>Flavobacterium</taxon>
    </lineage>
</organism>
<dbReference type="OrthoDB" id="927373at2"/>
<keyword evidence="2" id="KW-0809">Transit peptide</keyword>
<dbReference type="GO" id="GO:0016042">
    <property type="term" value="P:lipid catabolic process"/>
    <property type="evidence" value="ECO:0007669"/>
    <property type="project" value="UniProtKB-KW"/>
</dbReference>
<dbReference type="SUPFAM" id="SSF53474">
    <property type="entry name" value="alpha/beta-Hydrolases"/>
    <property type="match status" value="1"/>
</dbReference>
<gene>
    <name evidence="7" type="ORF">SAMN04487935_2556</name>
</gene>
<dbReference type="Proteomes" id="UP000199580">
    <property type="component" value="Unassembled WGS sequence"/>
</dbReference>
<dbReference type="RefSeq" id="WP_091396180.1">
    <property type="nucleotide sequence ID" value="NZ_BKAI01000009.1"/>
</dbReference>
<keyword evidence="4" id="KW-0443">Lipid metabolism</keyword>
<sequence>MNRLYLLSLLMLSFSLPAQHLKPGFDKREYAQLLMAFSRWNDSTGYKGIPQSTDYRPVYRAKVRGLANCWEMYEGNNTAVISIRGSVDQALSWMANFYAAMVPAKGSLTLSDSLTYDYHFAENPKAGVHVGWAASCGFLIDDVRQKIHAKYAKGIRDFIIFGHSQGAGIAFLMSAQLKYDQKEGKLPKDIQFKTYCSAAPKPGNLYFAYDYESANRNGWSYTVVNAADWVPEMPISIQSIEDLNKTNPFANVQGTIKKQPLLERPLMEFVYAQLTVYNRKAVKEYQTYLGKIVHKAIRKKVPGLENPDYIHSGYYTRCGTAIVLNPDEAYYRDFPDSDHSVLVHHNLKAYLYLLDKYD</sequence>
<name>A0A1G8ZEL4_9FLAO</name>
<evidence type="ECO:0000256" key="2">
    <source>
        <dbReference type="ARBA" id="ARBA00022946"/>
    </source>
</evidence>
<keyword evidence="3" id="KW-0442">Lipid degradation</keyword>
<evidence type="ECO:0000256" key="5">
    <source>
        <dbReference type="SAM" id="SignalP"/>
    </source>
</evidence>
<feature type="chain" id="PRO_5011615190" evidence="5">
    <location>
        <begin position="21"/>
        <end position="358"/>
    </location>
</feature>
<dbReference type="PANTHER" id="PTHR31403">
    <property type="entry name" value="PHOSPHOLIPASE A1-IBETA2, CHLOROPLASTIC"/>
    <property type="match status" value="1"/>
</dbReference>
<evidence type="ECO:0000256" key="4">
    <source>
        <dbReference type="ARBA" id="ARBA00023098"/>
    </source>
</evidence>
<dbReference type="Pfam" id="PF01764">
    <property type="entry name" value="Lipase_3"/>
    <property type="match status" value="1"/>
</dbReference>
<dbReference type="InterPro" id="IPR002921">
    <property type="entry name" value="Fungal_lipase-type"/>
</dbReference>
<accession>A0A1G8ZEL4</accession>
<feature type="signal peptide" evidence="5">
    <location>
        <begin position="1"/>
        <end position="20"/>
    </location>
</feature>
<evidence type="ECO:0000256" key="1">
    <source>
        <dbReference type="ARBA" id="ARBA00022801"/>
    </source>
</evidence>
<evidence type="ECO:0000259" key="6">
    <source>
        <dbReference type="Pfam" id="PF01764"/>
    </source>
</evidence>
<evidence type="ECO:0000313" key="7">
    <source>
        <dbReference type="EMBL" id="SDK13467.1"/>
    </source>
</evidence>